<reference evidence="2" key="1">
    <citation type="submission" date="2021-02" db="EMBL/GenBank/DDBJ databases">
        <authorList>
            <person name="Nowell W R."/>
        </authorList>
    </citation>
    <scope>NUCLEOTIDE SEQUENCE</scope>
</reference>
<name>A0A814PVH2_9BILA</name>
<dbReference type="Proteomes" id="UP000663832">
    <property type="component" value="Unassembled WGS sequence"/>
</dbReference>
<evidence type="ECO:0000313" key="3">
    <source>
        <dbReference type="Proteomes" id="UP000663832"/>
    </source>
</evidence>
<evidence type="ECO:0000313" key="2">
    <source>
        <dbReference type="EMBL" id="CAF1110930.1"/>
    </source>
</evidence>
<dbReference type="EMBL" id="CAJNOM010000132">
    <property type="protein sequence ID" value="CAF1110930.1"/>
    <property type="molecule type" value="Genomic_DNA"/>
</dbReference>
<keyword evidence="3" id="KW-1185">Reference proteome</keyword>
<dbReference type="EMBL" id="CAJNOI010000071">
    <property type="protein sequence ID" value="CAF0998441.1"/>
    <property type="molecule type" value="Genomic_DNA"/>
</dbReference>
<proteinExistence type="predicted"/>
<sequence>MTTTTATRAKENGCDFPLFKTPLRNPLRTPLRNGMLSSATLNDLASYSNNNKHLKFVNTTSMNDLQTCSEASTTPIRFNKNKFNTPISTQRRRALGLVHHNSNQICRVLSSDDFTRMTTNNIKQEEPVVLPTPTSKNTCSHPEDDLPHANHPYQDTFDDLIPSDERIERMLMNQTNGINIFSYYGGIENTIRCQSPVCNRLNVSTLLDMIDILN</sequence>
<dbReference type="OrthoDB" id="10016884at2759"/>
<evidence type="ECO:0000313" key="1">
    <source>
        <dbReference type="EMBL" id="CAF0998441.1"/>
    </source>
</evidence>
<organism evidence="2 3">
    <name type="scientific">Adineta steineri</name>
    <dbReference type="NCBI Taxonomy" id="433720"/>
    <lineage>
        <taxon>Eukaryota</taxon>
        <taxon>Metazoa</taxon>
        <taxon>Spiralia</taxon>
        <taxon>Gnathifera</taxon>
        <taxon>Rotifera</taxon>
        <taxon>Eurotatoria</taxon>
        <taxon>Bdelloidea</taxon>
        <taxon>Adinetida</taxon>
        <taxon>Adinetidae</taxon>
        <taxon>Adineta</taxon>
    </lineage>
</organism>
<dbReference type="Proteomes" id="UP000663877">
    <property type="component" value="Unassembled WGS sequence"/>
</dbReference>
<accession>A0A814PVH2</accession>
<comment type="caution">
    <text evidence="2">The sequence shown here is derived from an EMBL/GenBank/DDBJ whole genome shotgun (WGS) entry which is preliminary data.</text>
</comment>
<protein>
    <submittedName>
        <fullName evidence="2">Uncharacterized protein</fullName>
    </submittedName>
</protein>
<gene>
    <name evidence="1" type="ORF">BJG266_LOCUS15792</name>
    <name evidence="2" type="ORF">QVE165_LOCUS20836</name>
</gene>
<dbReference type="AlphaFoldDB" id="A0A814PVH2"/>